<protein>
    <submittedName>
        <fullName evidence="1">Uncharacterized protein</fullName>
    </submittedName>
</protein>
<sequence>MLKYYKTNDYSITNVTKKGNYVTNTIENGFKNEKHYIVIYFRIT</sequence>
<dbReference type="AlphaFoldDB" id="A0A0B7HIB8"/>
<gene>
    <name evidence="1" type="ORF">CCYN74_210075</name>
</gene>
<evidence type="ECO:0000313" key="2">
    <source>
        <dbReference type="Proteomes" id="UP000038083"/>
    </source>
</evidence>
<proteinExistence type="predicted"/>
<evidence type="ECO:0000313" key="1">
    <source>
        <dbReference type="EMBL" id="CEN37253.1"/>
    </source>
</evidence>
<name>A0A0B7HIB8_9FLAO</name>
<dbReference type="Proteomes" id="UP000038083">
    <property type="component" value="Unassembled WGS sequence"/>
</dbReference>
<dbReference type="EMBL" id="CDOG01000014">
    <property type="protein sequence ID" value="CEN37253.1"/>
    <property type="molecule type" value="Genomic_DNA"/>
</dbReference>
<organism evidence="1 2">
    <name type="scientific">Capnocytophaga cynodegmi</name>
    <dbReference type="NCBI Taxonomy" id="28189"/>
    <lineage>
        <taxon>Bacteria</taxon>
        <taxon>Pseudomonadati</taxon>
        <taxon>Bacteroidota</taxon>
        <taxon>Flavobacteriia</taxon>
        <taxon>Flavobacteriales</taxon>
        <taxon>Flavobacteriaceae</taxon>
        <taxon>Capnocytophaga</taxon>
    </lineage>
</organism>
<reference evidence="1 2" key="1">
    <citation type="submission" date="2015-01" db="EMBL/GenBank/DDBJ databases">
        <authorList>
            <person name="Xiang T."/>
            <person name="Song Y."/>
            <person name="Huang L."/>
            <person name="Wang B."/>
            <person name="Wu P."/>
        </authorList>
    </citation>
    <scope>NUCLEOTIDE SEQUENCE [LARGE SCALE GENOMIC DNA]</scope>
    <source>
        <strain evidence="1 2">Ccy74</strain>
    </source>
</reference>
<accession>A0A0B7HIB8</accession>